<dbReference type="RefSeq" id="WP_183143731.1">
    <property type="nucleotide sequence ID" value="NZ_RBRY01000026.1"/>
</dbReference>
<reference evidence="1 2" key="1">
    <citation type="submission" date="2018-08" db="EMBL/GenBank/DDBJ databases">
        <title>Recombination of ecologically and evolutionarily significant loci maintains genetic cohesion in the Pseudomonas syringae species complex.</title>
        <authorList>
            <person name="Dillon M."/>
            <person name="Thakur S."/>
            <person name="Almeida R.N.D."/>
            <person name="Weir B.S."/>
            <person name="Guttman D.S."/>
        </authorList>
    </citation>
    <scope>NUCLEOTIDE SEQUENCE [LARGE SCALE GENOMIC DNA]</scope>
    <source>
        <strain evidence="1 2">ICMP 6917</strain>
    </source>
</reference>
<dbReference type="AlphaFoldDB" id="A0A3M4WDU8"/>
<dbReference type="EMBL" id="RBRY01000026">
    <property type="protein sequence ID" value="RMR62294.1"/>
    <property type="molecule type" value="Genomic_DNA"/>
</dbReference>
<dbReference type="Proteomes" id="UP000278332">
    <property type="component" value="Unassembled WGS sequence"/>
</dbReference>
<gene>
    <name evidence="1" type="ORF">ALP84_200014</name>
</gene>
<evidence type="ECO:0000313" key="1">
    <source>
        <dbReference type="EMBL" id="RMR62294.1"/>
    </source>
</evidence>
<protein>
    <submittedName>
        <fullName evidence="1">Uncharacterized protein</fullName>
    </submittedName>
</protein>
<accession>A0A3M4WDU8</accession>
<comment type="caution">
    <text evidence="1">The sequence shown here is derived from an EMBL/GenBank/DDBJ whole genome shotgun (WGS) entry which is preliminary data.</text>
</comment>
<evidence type="ECO:0000313" key="2">
    <source>
        <dbReference type="Proteomes" id="UP000278332"/>
    </source>
</evidence>
<name>A0A3M4WDU8_PSECI</name>
<proteinExistence type="predicted"/>
<sequence length="177" mass="20137">MANDKNLARNIQSALSLLSLFKEIQSKPTDFLSKPNLLELLSSQIKMGKLEDPERFIFQSSMSTLKRAANKNLEGGFEALENHRKLAHQSLLKALNLSGVGEDSKEGRRLRSRDLKAEVRTLRQEIFLRDGVIYKLFHLLSVCAKENPSSTRHDFFLKSGVQELHRLGFKGSNIDER</sequence>
<organism evidence="1 2">
    <name type="scientific">Pseudomonas cichorii</name>
    <dbReference type="NCBI Taxonomy" id="36746"/>
    <lineage>
        <taxon>Bacteria</taxon>
        <taxon>Pseudomonadati</taxon>
        <taxon>Pseudomonadota</taxon>
        <taxon>Gammaproteobacteria</taxon>
        <taxon>Pseudomonadales</taxon>
        <taxon>Pseudomonadaceae</taxon>
        <taxon>Pseudomonas</taxon>
    </lineage>
</organism>